<feature type="domain" description="RING-type" evidence="10">
    <location>
        <begin position="47"/>
        <end position="88"/>
    </location>
</feature>
<evidence type="ECO:0000256" key="5">
    <source>
        <dbReference type="ARBA" id="ARBA00022771"/>
    </source>
</evidence>
<keyword evidence="6" id="KW-0862">Zinc</keyword>
<dbReference type="InterPro" id="IPR017907">
    <property type="entry name" value="Znf_RING_CS"/>
</dbReference>
<reference evidence="11 12" key="1">
    <citation type="journal article" date="2020" name="Nat. Commun.">
        <title>Genome of Tripterygium wilfordii and identification of cytochrome P450 involved in triptolide biosynthesis.</title>
        <authorList>
            <person name="Tu L."/>
            <person name="Su P."/>
            <person name="Zhang Z."/>
            <person name="Gao L."/>
            <person name="Wang J."/>
            <person name="Hu T."/>
            <person name="Zhou J."/>
            <person name="Zhang Y."/>
            <person name="Zhao Y."/>
            <person name="Liu Y."/>
            <person name="Song Y."/>
            <person name="Tong Y."/>
            <person name="Lu Y."/>
            <person name="Yang J."/>
            <person name="Xu C."/>
            <person name="Jia M."/>
            <person name="Peters R.J."/>
            <person name="Huang L."/>
            <person name="Gao W."/>
        </authorList>
    </citation>
    <scope>NUCLEOTIDE SEQUENCE [LARGE SCALE GENOMIC DNA]</scope>
    <source>
        <strain evidence="12">cv. XIE 37</strain>
        <tissue evidence="11">Leaf</tissue>
    </source>
</reference>
<dbReference type="FunCoup" id="A0A7J7CS71">
    <property type="interactions" value="65"/>
</dbReference>
<keyword evidence="12" id="KW-1185">Reference proteome</keyword>
<keyword evidence="5 9" id="KW-0863">Zinc-finger</keyword>
<evidence type="ECO:0000313" key="11">
    <source>
        <dbReference type="EMBL" id="KAF5736957.1"/>
    </source>
</evidence>
<evidence type="ECO:0000256" key="8">
    <source>
        <dbReference type="ARBA" id="ARBA00023163"/>
    </source>
</evidence>
<dbReference type="AlphaFoldDB" id="A0A7J7CS71"/>
<dbReference type="GO" id="GO:0006513">
    <property type="term" value="P:protein monoubiquitination"/>
    <property type="evidence" value="ECO:0007669"/>
    <property type="project" value="TreeGrafter"/>
</dbReference>
<dbReference type="GO" id="GO:0061630">
    <property type="term" value="F:ubiquitin protein ligase activity"/>
    <property type="evidence" value="ECO:0007669"/>
    <property type="project" value="UniProtKB-EC"/>
</dbReference>
<dbReference type="PANTHER" id="PTHR46077:SF1">
    <property type="entry name" value="TOP1 BINDING ARGININE_SERINE RICH PROTEIN, E3 UBIQUITIN LIGASE"/>
    <property type="match status" value="1"/>
</dbReference>
<evidence type="ECO:0000256" key="3">
    <source>
        <dbReference type="ARBA" id="ARBA00022679"/>
    </source>
</evidence>
<evidence type="ECO:0000256" key="9">
    <source>
        <dbReference type="PROSITE-ProRule" id="PRU00175"/>
    </source>
</evidence>
<gene>
    <name evidence="11" type="ORF">HS088_TW14G01112</name>
</gene>
<accession>A0A7J7CS71</accession>
<comment type="caution">
    <text evidence="11">The sequence shown here is derived from an EMBL/GenBank/DDBJ whole genome shotgun (WGS) entry which is preliminary data.</text>
</comment>
<organism evidence="11 12">
    <name type="scientific">Tripterygium wilfordii</name>
    <name type="common">Thunder God vine</name>
    <dbReference type="NCBI Taxonomy" id="458696"/>
    <lineage>
        <taxon>Eukaryota</taxon>
        <taxon>Viridiplantae</taxon>
        <taxon>Streptophyta</taxon>
        <taxon>Embryophyta</taxon>
        <taxon>Tracheophyta</taxon>
        <taxon>Spermatophyta</taxon>
        <taxon>Magnoliopsida</taxon>
        <taxon>eudicotyledons</taxon>
        <taxon>Gunneridae</taxon>
        <taxon>Pentapetalae</taxon>
        <taxon>rosids</taxon>
        <taxon>fabids</taxon>
        <taxon>Celastrales</taxon>
        <taxon>Celastraceae</taxon>
        <taxon>Tripterygium</taxon>
    </lineage>
</organism>
<dbReference type="SMART" id="SM00184">
    <property type="entry name" value="RING"/>
    <property type="match status" value="1"/>
</dbReference>
<dbReference type="Gene3D" id="3.30.40.10">
    <property type="entry name" value="Zinc/RING finger domain, C3HC4 (zinc finger)"/>
    <property type="match status" value="1"/>
</dbReference>
<evidence type="ECO:0000256" key="7">
    <source>
        <dbReference type="ARBA" id="ARBA00023015"/>
    </source>
</evidence>
<evidence type="ECO:0000256" key="2">
    <source>
        <dbReference type="ARBA" id="ARBA00012483"/>
    </source>
</evidence>
<dbReference type="Proteomes" id="UP000593562">
    <property type="component" value="Unassembled WGS sequence"/>
</dbReference>
<dbReference type="InterPro" id="IPR013083">
    <property type="entry name" value="Znf_RING/FYVE/PHD"/>
</dbReference>
<dbReference type="GO" id="GO:0000209">
    <property type="term" value="P:protein polyubiquitination"/>
    <property type="evidence" value="ECO:0007669"/>
    <property type="project" value="TreeGrafter"/>
</dbReference>
<evidence type="ECO:0000259" key="10">
    <source>
        <dbReference type="PROSITE" id="PS50089"/>
    </source>
</evidence>
<evidence type="ECO:0000256" key="4">
    <source>
        <dbReference type="ARBA" id="ARBA00022723"/>
    </source>
</evidence>
<dbReference type="OrthoDB" id="5600418at2759"/>
<dbReference type="PROSITE" id="PS00518">
    <property type="entry name" value="ZF_RING_1"/>
    <property type="match status" value="1"/>
</dbReference>
<comment type="catalytic activity">
    <reaction evidence="1">
        <text>S-ubiquitinyl-[E2 ubiquitin-conjugating enzyme]-L-cysteine + [acceptor protein]-L-lysine = [E2 ubiquitin-conjugating enzyme]-L-cysteine + N(6)-ubiquitinyl-[acceptor protein]-L-lysine.</text>
        <dbReference type="EC" id="2.3.2.27"/>
    </reaction>
</comment>
<keyword evidence="3" id="KW-0808">Transferase</keyword>
<evidence type="ECO:0000256" key="6">
    <source>
        <dbReference type="ARBA" id="ARBA00022833"/>
    </source>
</evidence>
<dbReference type="InterPro" id="IPR001841">
    <property type="entry name" value="Znf_RING"/>
</dbReference>
<sequence>MVYMAKSPFLSLSPRSLQMGRRETPRDNNGEKIMFRVIKAAIEGQSCSICLKELCDRRAAVLTICKHAYCLDCICSWSNLKRTCPLCNAEFDSWFYNISFSCRKFLKKQLPALRDGKDSIATEDNVSPVDWRRIIRRSRDGLNRVDRGTRPLPWRRSFGAQSGSVPSEVIAERKLQWRASVYSRRLEAVPLSPQSCSKQDLSRKKELIMQRMDPWIRRELQAILSDPDPSVIVHVASSLFIVSLEKKSEVPSVHLGVEDNFLAPLQPFLQDYTAMFWHELRCFCESSFPMKTYDAVVEYRKLD</sequence>
<evidence type="ECO:0000313" key="12">
    <source>
        <dbReference type="Proteomes" id="UP000593562"/>
    </source>
</evidence>
<name>A0A7J7CS71_TRIWF</name>
<dbReference type="EMBL" id="JAAARO010000014">
    <property type="protein sequence ID" value="KAF5736957.1"/>
    <property type="molecule type" value="Genomic_DNA"/>
</dbReference>
<dbReference type="PANTHER" id="PTHR46077">
    <property type="entry name" value="E3 UBIQUITIN-PROTEIN LIGASE TOPORS"/>
    <property type="match status" value="1"/>
</dbReference>
<protein>
    <recommendedName>
        <fullName evidence="2">RING-type E3 ubiquitin transferase</fullName>
        <ecNumber evidence="2">2.3.2.27</ecNumber>
    </recommendedName>
</protein>
<dbReference type="InParanoid" id="A0A7J7CS71"/>
<dbReference type="GO" id="GO:0008270">
    <property type="term" value="F:zinc ion binding"/>
    <property type="evidence" value="ECO:0007669"/>
    <property type="project" value="UniProtKB-KW"/>
</dbReference>
<proteinExistence type="predicted"/>
<dbReference type="SUPFAM" id="SSF57850">
    <property type="entry name" value="RING/U-box"/>
    <property type="match status" value="1"/>
</dbReference>
<dbReference type="EC" id="2.3.2.27" evidence="2"/>
<keyword evidence="7" id="KW-0805">Transcription regulation</keyword>
<keyword evidence="4" id="KW-0479">Metal-binding</keyword>
<dbReference type="PROSITE" id="PS50089">
    <property type="entry name" value="ZF_RING_2"/>
    <property type="match status" value="1"/>
</dbReference>
<keyword evidence="8" id="KW-0804">Transcription</keyword>
<evidence type="ECO:0000256" key="1">
    <source>
        <dbReference type="ARBA" id="ARBA00000900"/>
    </source>
</evidence>
<dbReference type="Pfam" id="PF13639">
    <property type="entry name" value="zf-RING_2"/>
    <property type="match status" value="1"/>
</dbReference>